<gene>
    <name evidence="1" type="ORF">J5474_16150</name>
</gene>
<dbReference type="Proteomes" id="UP000675940">
    <property type="component" value="Unassembled WGS sequence"/>
</dbReference>
<name>A0A940MRF1_9RHOB</name>
<dbReference type="AlphaFoldDB" id="A0A940MRF1"/>
<dbReference type="EMBL" id="JAGISH010000009">
    <property type="protein sequence ID" value="MBP0484014.1"/>
    <property type="molecule type" value="Genomic_DNA"/>
</dbReference>
<comment type="caution">
    <text evidence="1">The sequence shown here is derived from an EMBL/GenBank/DDBJ whole genome shotgun (WGS) entry which is preliminary data.</text>
</comment>
<keyword evidence="2" id="KW-1185">Reference proteome</keyword>
<reference evidence="1" key="1">
    <citation type="submission" date="2021-03" db="EMBL/GenBank/DDBJ databases">
        <title>Sagittula salina sp. nov. strain M10.9X isolated from the marine waste.</title>
        <authorList>
            <person name="Satari L."/>
            <person name="Molina-Menor E."/>
            <person name="Vidal-Verdu A."/>
            <person name="Pascual J."/>
            <person name="Pereto J."/>
            <person name="Porcar M."/>
        </authorList>
    </citation>
    <scope>NUCLEOTIDE SEQUENCE</scope>
    <source>
        <strain evidence="1">M10.9X</strain>
    </source>
</reference>
<organism evidence="1 2">
    <name type="scientific">Sagittula salina</name>
    <dbReference type="NCBI Taxonomy" id="2820268"/>
    <lineage>
        <taxon>Bacteria</taxon>
        <taxon>Pseudomonadati</taxon>
        <taxon>Pseudomonadota</taxon>
        <taxon>Alphaproteobacteria</taxon>
        <taxon>Rhodobacterales</taxon>
        <taxon>Roseobacteraceae</taxon>
        <taxon>Sagittula</taxon>
    </lineage>
</organism>
<accession>A0A940MRF1</accession>
<sequence length="126" mass="12812">MTSGVIAHISAFVNVLRSLTAALLAVALVVTSLSAGMARGQATPVGVVEVCQGLTIVSVEVDGEGNPVRHVHLCPDGVMSLVAPLAVADFDVPIAYWMPVTPVIETGGRGSVDAPQGVARGPPFTL</sequence>
<protein>
    <submittedName>
        <fullName evidence="1">Uncharacterized protein</fullName>
    </submittedName>
</protein>
<proteinExistence type="predicted"/>
<evidence type="ECO:0000313" key="1">
    <source>
        <dbReference type="EMBL" id="MBP0484014.1"/>
    </source>
</evidence>
<evidence type="ECO:0000313" key="2">
    <source>
        <dbReference type="Proteomes" id="UP000675940"/>
    </source>
</evidence>